<name>A0ABQ3B807_9GAMM</name>
<dbReference type="Pfam" id="PF01263">
    <property type="entry name" value="Aldose_epim"/>
    <property type="match status" value="1"/>
</dbReference>
<accession>A0ABQ3B807</accession>
<evidence type="ECO:0000313" key="6">
    <source>
        <dbReference type="Proteomes" id="UP000601597"/>
    </source>
</evidence>
<evidence type="ECO:0000256" key="3">
    <source>
        <dbReference type="ARBA" id="ARBA00023235"/>
    </source>
</evidence>
<dbReference type="Proteomes" id="UP000601597">
    <property type="component" value="Unassembled WGS sequence"/>
</dbReference>
<dbReference type="PANTHER" id="PTHR11122">
    <property type="entry name" value="APOSPORY-ASSOCIATED PROTEIN C-RELATED"/>
    <property type="match status" value="1"/>
</dbReference>
<dbReference type="EMBL" id="BMXV01000008">
    <property type="protein sequence ID" value="GGY82618.1"/>
    <property type="molecule type" value="Genomic_DNA"/>
</dbReference>
<dbReference type="InterPro" id="IPR008183">
    <property type="entry name" value="Aldose_1/G6P_1-epimerase"/>
</dbReference>
<dbReference type="InterPro" id="IPR025532">
    <property type="entry name" value="G6P_1-epimerase"/>
</dbReference>
<gene>
    <name evidence="5" type="ORF">GCM10007071_32640</name>
</gene>
<protein>
    <recommendedName>
        <fullName evidence="4">Putative glucose-6-phosphate 1-epimerase</fullName>
        <ecNumber evidence="4">5.1.3.15</ecNumber>
    </recommendedName>
</protein>
<keyword evidence="6" id="KW-1185">Reference proteome</keyword>
<evidence type="ECO:0000256" key="1">
    <source>
        <dbReference type="ARBA" id="ARBA00001096"/>
    </source>
</evidence>
<comment type="catalytic activity">
    <reaction evidence="1">
        <text>alpha-D-glucose 6-phosphate = beta-D-glucose 6-phosphate</text>
        <dbReference type="Rhea" id="RHEA:16249"/>
        <dbReference type="ChEBI" id="CHEBI:58225"/>
        <dbReference type="ChEBI" id="CHEBI:58247"/>
        <dbReference type="EC" id="5.1.3.15"/>
    </reaction>
</comment>
<evidence type="ECO:0000313" key="5">
    <source>
        <dbReference type="EMBL" id="GGY82618.1"/>
    </source>
</evidence>
<dbReference type="InterPro" id="IPR011013">
    <property type="entry name" value="Gal_mutarotase_sf_dom"/>
</dbReference>
<dbReference type="InterPro" id="IPR014718">
    <property type="entry name" value="GH-type_carb-bd"/>
</dbReference>
<dbReference type="RefSeq" id="WP_189577909.1">
    <property type="nucleotide sequence ID" value="NZ_BMXV01000008.1"/>
</dbReference>
<dbReference type="Gene3D" id="2.70.98.10">
    <property type="match status" value="1"/>
</dbReference>
<evidence type="ECO:0000256" key="2">
    <source>
        <dbReference type="ARBA" id="ARBA00005866"/>
    </source>
</evidence>
<dbReference type="CDD" id="cd09020">
    <property type="entry name" value="D-hex-6-P-epi_like"/>
    <property type="match status" value="1"/>
</dbReference>
<organism evidence="5 6">
    <name type="scientific">Marinobacter zhanjiangensis</name>
    <dbReference type="NCBI Taxonomy" id="578215"/>
    <lineage>
        <taxon>Bacteria</taxon>
        <taxon>Pseudomonadati</taxon>
        <taxon>Pseudomonadota</taxon>
        <taxon>Gammaproteobacteria</taxon>
        <taxon>Pseudomonadales</taxon>
        <taxon>Marinobacteraceae</taxon>
        <taxon>Marinobacter</taxon>
    </lineage>
</organism>
<proteinExistence type="inferred from homology"/>
<reference evidence="6" key="1">
    <citation type="journal article" date="2019" name="Int. J. Syst. Evol. Microbiol.">
        <title>The Global Catalogue of Microorganisms (GCM) 10K type strain sequencing project: providing services to taxonomists for standard genome sequencing and annotation.</title>
        <authorList>
            <consortium name="The Broad Institute Genomics Platform"/>
            <consortium name="The Broad Institute Genome Sequencing Center for Infectious Disease"/>
            <person name="Wu L."/>
            <person name="Ma J."/>
        </authorList>
    </citation>
    <scope>NUCLEOTIDE SEQUENCE [LARGE SCALE GENOMIC DNA]</scope>
    <source>
        <strain evidence="6">KCTC 22280</strain>
    </source>
</reference>
<dbReference type="SUPFAM" id="SSF74650">
    <property type="entry name" value="Galactose mutarotase-like"/>
    <property type="match status" value="1"/>
</dbReference>
<comment type="caution">
    <text evidence="5">The sequence shown here is derived from an EMBL/GenBank/DDBJ whole genome shotgun (WGS) entry which is preliminary data.</text>
</comment>
<dbReference type="PANTHER" id="PTHR11122:SF13">
    <property type="entry name" value="GLUCOSE-6-PHOSPHATE 1-EPIMERASE"/>
    <property type="match status" value="1"/>
</dbReference>
<dbReference type="EC" id="5.1.3.15" evidence="4"/>
<keyword evidence="3 4" id="KW-0413">Isomerase</keyword>
<comment type="similarity">
    <text evidence="2 4">Belongs to the glucose-6-phosphate 1-epimerase family.</text>
</comment>
<dbReference type="PIRSF" id="PIRSF016020">
    <property type="entry name" value="PHexose_mutarotase"/>
    <property type="match status" value="1"/>
</dbReference>
<evidence type="ECO:0000256" key="4">
    <source>
        <dbReference type="PIRNR" id="PIRNR016020"/>
    </source>
</evidence>
<sequence>MHELDNARHTRLEMAGELEAIRIRHPLFEATVTLQGAHLVQFAPAGERNWLWMSPQARFEKGVAIRGGVPVCWPWFGAPDRNPDPVKSLVSTDKAHGFARTAVWSLDSVEELEETVSLTLGLDATGTGAGYPWNGQARASLTLNFSPEGLTLALTTRNTSGEPLALTQALHTYLPTEQLSGTVIRGLSGARYLDTLDDWKPKQQEGAVAFEGETDRIYLAASDMDIQSPGDDVHLTSGGSQSTVVWNPGPLKAARLTDFPDDAWTGMLCVETANAADDYRTLQPGASHTLSVTLARN</sequence>